<feature type="compositionally biased region" description="Low complexity" evidence="1">
    <location>
        <begin position="83"/>
        <end position="96"/>
    </location>
</feature>
<dbReference type="PANTHER" id="PTHR33738:SF8">
    <property type="entry name" value="OS05G0454500 PROTEIN"/>
    <property type="match status" value="1"/>
</dbReference>
<protein>
    <submittedName>
        <fullName evidence="2">Uncharacterized protein</fullName>
    </submittedName>
</protein>
<organism evidence="2 3">
    <name type="scientific">Linum tenue</name>
    <dbReference type="NCBI Taxonomy" id="586396"/>
    <lineage>
        <taxon>Eukaryota</taxon>
        <taxon>Viridiplantae</taxon>
        <taxon>Streptophyta</taxon>
        <taxon>Embryophyta</taxon>
        <taxon>Tracheophyta</taxon>
        <taxon>Spermatophyta</taxon>
        <taxon>Magnoliopsida</taxon>
        <taxon>eudicotyledons</taxon>
        <taxon>Gunneridae</taxon>
        <taxon>Pentapetalae</taxon>
        <taxon>rosids</taxon>
        <taxon>fabids</taxon>
        <taxon>Malpighiales</taxon>
        <taxon>Linaceae</taxon>
        <taxon>Linum</taxon>
    </lineage>
</organism>
<dbReference type="EMBL" id="CAMGYJ010000009">
    <property type="protein sequence ID" value="CAI0541014.1"/>
    <property type="molecule type" value="Genomic_DNA"/>
</dbReference>
<gene>
    <name evidence="2" type="ORF">LITE_LOCUS41926</name>
</gene>
<dbReference type="Proteomes" id="UP001154282">
    <property type="component" value="Unassembled WGS sequence"/>
</dbReference>
<feature type="compositionally biased region" description="Polar residues" evidence="1">
    <location>
        <begin position="54"/>
        <end position="63"/>
    </location>
</feature>
<proteinExistence type="predicted"/>
<sequence length="104" mass="10844">MGRDGGGNKYAGTTSPSAENYIARHGKEKNGAGGHGGTVEPSCYLSSSIYYGGQENYNSSSSPPAHGNPSAAARHNTTTDDPNGNNNNANSASRGNWWKGSLYY</sequence>
<dbReference type="AlphaFoldDB" id="A0AAV0Q9S9"/>
<evidence type="ECO:0000313" key="2">
    <source>
        <dbReference type="EMBL" id="CAI0541014.1"/>
    </source>
</evidence>
<dbReference type="PANTHER" id="PTHR33738">
    <property type="entry name" value="EMB|CAB82975.1"/>
    <property type="match status" value="1"/>
</dbReference>
<evidence type="ECO:0000313" key="3">
    <source>
        <dbReference type="Proteomes" id="UP001154282"/>
    </source>
</evidence>
<feature type="region of interest" description="Disordered" evidence="1">
    <location>
        <begin position="1"/>
        <end position="38"/>
    </location>
</feature>
<keyword evidence="3" id="KW-1185">Reference proteome</keyword>
<name>A0AAV0Q9S9_9ROSI</name>
<evidence type="ECO:0000256" key="1">
    <source>
        <dbReference type="SAM" id="MobiDB-lite"/>
    </source>
</evidence>
<reference evidence="2" key="1">
    <citation type="submission" date="2022-08" db="EMBL/GenBank/DDBJ databases">
        <authorList>
            <person name="Gutierrez-Valencia J."/>
        </authorList>
    </citation>
    <scope>NUCLEOTIDE SEQUENCE</scope>
</reference>
<accession>A0AAV0Q9S9</accession>
<comment type="caution">
    <text evidence="2">The sequence shown here is derived from an EMBL/GenBank/DDBJ whole genome shotgun (WGS) entry which is preliminary data.</text>
</comment>
<feature type="region of interest" description="Disordered" evidence="1">
    <location>
        <begin position="54"/>
        <end position="104"/>
    </location>
</feature>